<dbReference type="AlphaFoldDB" id="A0AAW0P1Z5"/>
<evidence type="ECO:0000256" key="13">
    <source>
        <dbReference type="ARBA" id="ARBA00023136"/>
    </source>
</evidence>
<keyword evidence="10" id="KW-0406">Ion transport</keyword>
<evidence type="ECO:0000256" key="4">
    <source>
        <dbReference type="ARBA" id="ARBA00022452"/>
    </source>
</evidence>
<keyword evidence="5" id="KW-0812">Transmembrane</keyword>
<evidence type="ECO:0000256" key="10">
    <source>
        <dbReference type="ARBA" id="ARBA00023065"/>
    </source>
</evidence>
<keyword evidence="4" id="KW-1134">Transmembrane beta strand</keyword>
<evidence type="ECO:0000256" key="15">
    <source>
        <dbReference type="ARBA" id="ARBA00024479"/>
    </source>
</evidence>
<comment type="catalytic activity">
    <reaction evidence="16">
        <text>a 1,2-diacyl-sn-glycero-3-phosphocholine(in) = a 1,2-diacyl-sn-glycero-3-phosphocholine(out)</text>
        <dbReference type="Rhea" id="RHEA:38571"/>
        <dbReference type="ChEBI" id="CHEBI:57643"/>
    </reaction>
</comment>
<comment type="similarity">
    <text evidence="2">Belongs to the eukaryotic mitochondrial porin family.</text>
</comment>
<dbReference type="GO" id="GO:0015288">
    <property type="term" value="F:porin activity"/>
    <property type="evidence" value="ECO:0007669"/>
    <property type="project" value="UniProtKB-KW"/>
</dbReference>
<comment type="subcellular location">
    <subcellularLocation>
        <location evidence="1">Mitochondrion outer membrane</location>
    </subcellularLocation>
</comment>
<evidence type="ECO:0000256" key="6">
    <source>
        <dbReference type="ARBA" id="ARBA00022741"/>
    </source>
</evidence>
<dbReference type="InterPro" id="IPR001925">
    <property type="entry name" value="Porin_Euk"/>
</dbReference>
<feature type="compositionally biased region" description="Basic residues" evidence="21">
    <location>
        <begin position="187"/>
        <end position="208"/>
    </location>
</feature>
<gene>
    <name evidence="22" type="ORF">WMY93_012905</name>
</gene>
<feature type="compositionally biased region" description="Polar residues" evidence="21">
    <location>
        <begin position="214"/>
        <end position="239"/>
    </location>
</feature>
<dbReference type="Gene3D" id="2.40.160.10">
    <property type="entry name" value="Porin"/>
    <property type="match status" value="1"/>
</dbReference>
<evidence type="ECO:0000256" key="12">
    <source>
        <dbReference type="ARBA" id="ARBA00023128"/>
    </source>
</evidence>
<proteinExistence type="inferred from homology"/>
<dbReference type="PROSITE" id="PS00558">
    <property type="entry name" value="EUKARYOTIC_PORIN"/>
    <property type="match status" value="1"/>
</dbReference>
<evidence type="ECO:0000256" key="5">
    <source>
        <dbReference type="ARBA" id="ARBA00022692"/>
    </source>
</evidence>
<dbReference type="PANTHER" id="PTHR11743">
    <property type="entry name" value="VOLTAGE-DEPENDENT ANION-SELECTIVE CHANNEL"/>
    <property type="match status" value="1"/>
</dbReference>
<evidence type="ECO:0000256" key="2">
    <source>
        <dbReference type="ARBA" id="ARBA00007780"/>
    </source>
</evidence>
<dbReference type="GO" id="GO:0005741">
    <property type="term" value="C:mitochondrial outer membrane"/>
    <property type="evidence" value="ECO:0007669"/>
    <property type="project" value="UniProtKB-SubCell"/>
</dbReference>
<dbReference type="GO" id="GO:0000166">
    <property type="term" value="F:nucleotide binding"/>
    <property type="evidence" value="ECO:0007669"/>
    <property type="project" value="UniProtKB-KW"/>
</dbReference>
<evidence type="ECO:0000256" key="9">
    <source>
        <dbReference type="ARBA" id="ARBA00023027"/>
    </source>
</evidence>
<evidence type="ECO:0000313" key="22">
    <source>
        <dbReference type="EMBL" id="KAK7912694.1"/>
    </source>
</evidence>
<keyword evidence="9" id="KW-0520">NAD</keyword>
<evidence type="ECO:0000256" key="8">
    <source>
        <dbReference type="ARBA" id="ARBA00022990"/>
    </source>
</evidence>
<evidence type="ECO:0000256" key="16">
    <source>
        <dbReference type="ARBA" id="ARBA00024631"/>
    </source>
</evidence>
<protein>
    <recommendedName>
        <fullName evidence="20">Non-selective voltage-gated ion channel VDAC2</fullName>
    </recommendedName>
</protein>
<organism evidence="22 23">
    <name type="scientific">Mugilogobius chulae</name>
    <name type="common">yellowstripe goby</name>
    <dbReference type="NCBI Taxonomy" id="88201"/>
    <lineage>
        <taxon>Eukaryota</taxon>
        <taxon>Metazoa</taxon>
        <taxon>Chordata</taxon>
        <taxon>Craniata</taxon>
        <taxon>Vertebrata</taxon>
        <taxon>Euteleostomi</taxon>
        <taxon>Actinopterygii</taxon>
        <taxon>Neopterygii</taxon>
        <taxon>Teleostei</taxon>
        <taxon>Neoteleostei</taxon>
        <taxon>Acanthomorphata</taxon>
        <taxon>Gobiaria</taxon>
        <taxon>Gobiiformes</taxon>
        <taxon>Gobioidei</taxon>
        <taxon>Gobiidae</taxon>
        <taxon>Gobionellinae</taxon>
        <taxon>Mugilogobius</taxon>
    </lineage>
</organism>
<evidence type="ECO:0000313" key="23">
    <source>
        <dbReference type="Proteomes" id="UP001460270"/>
    </source>
</evidence>
<evidence type="ECO:0000256" key="3">
    <source>
        <dbReference type="ARBA" id="ARBA00022448"/>
    </source>
</evidence>
<dbReference type="EMBL" id="JBBPFD010000009">
    <property type="protein sequence ID" value="KAK7912694.1"/>
    <property type="molecule type" value="Genomic_DNA"/>
</dbReference>
<dbReference type="GO" id="GO:0008308">
    <property type="term" value="F:voltage-gated monoatomic anion channel activity"/>
    <property type="evidence" value="ECO:0007669"/>
    <property type="project" value="InterPro"/>
</dbReference>
<keyword evidence="13" id="KW-0472">Membrane</keyword>
<keyword evidence="3" id="KW-0813">Transport</keyword>
<evidence type="ECO:0000256" key="20">
    <source>
        <dbReference type="ARBA" id="ARBA00050035"/>
    </source>
</evidence>
<evidence type="ECO:0000256" key="11">
    <source>
        <dbReference type="ARBA" id="ARBA00023114"/>
    </source>
</evidence>
<dbReference type="InterPro" id="IPR027246">
    <property type="entry name" value="Porin_Euk/Tom40"/>
</dbReference>
<comment type="catalytic activity">
    <reaction evidence="14">
        <text>chloride(in) = chloride(out)</text>
        <dbReference type="Rhea" id="RHEA:29823"/>
        <dbReference type="ChEBI" id="CHEBI:17996"/>
    </reaction>
</comment>
<evidence type="ECO:0000256" key="1">
    <source>
        <dbReference type="ARBA" id="ARBA00004294"/>
    </source>
</evidence>
<keyword evidence="8" id="KW-0007">Acetylation</keyword>
<evidence type="ECO:0000256" key="14">
    <source>
        <dbReference type="ARBA" id="ARBA00024167"/>
    </source>
</evidence>
<dbReference type="InterPro" id="IPR023614">
    <property type="entry name" value="Porin_dom_sf"/>
</dbReference>
<keyword evidence="23" id="KW-1185">Reference proteome</keyword>
<dbReference type="PANTHER" id="PTHR11743:SF12">
    <property type="entry name" value="VOLTAGE-DEPENDENT ANION-SELECTIVE CHANNEL PROTEIN 2"/>
    <property type="match status" value="1"/>
</dbReference>
<dbReference type="Proteomes" id="UP001460270">
    <property type="component" value="Unassembled WGS sequence"/>
</dbReference>
<accession>A0AAW0P1Z5</accession>
<sequence>MPINTLCFTTQEGNEIIVKDSLFGDKSPDAPAASFVIQDYKKLLEKDKKLELHAITLSDYWRERIIPRGLRINKFPSFGKDNAEFRNKWEAILNKCSSDLMLLLIDEIKNERAEIRQSIEEVKQSFTTTLENDDTLATMLTQLQEDIDAFGKTITLQKLDKFKRDRQDYNQGAVYLWPQQPAFFRLHGPRNKQKKRKTRRGRPRKRRQLPITLPGSTQDPNEETVINISGGNTTTTSPRRNNKHCENSKTTRKSLSSQRTRGEPRWFGDRLYRQTTGTAMGAAYAPNYANLYMGLWEEQYIYNQTNPFRDNVTCLSLKLVWRIFQIQQLFAVFQMMHMCFPSFCPNTGKKNGKVRGAYKREYLNVGIDVDLDFAGPTIHGAGVAGYEGWLAGYQMTIDSAKSKMTHSNIAVGYRTGDFQLHTNVKDGSEFGGSIYQKVNDKLETAVDLAWSAGSNGTCFGIAAKYQLDPEASISAKVNNASLVGIGYSQNLRPG</sequence>
<comment type="catalytic activity">
    <reaction evidence="15">
        <text>a 1,2-diacyl-sn-glycero-3-phospho-L-serine(in) = a 1,2-diacyl-sn-glycero-3-phospho-L-serine(out)</text>
        <dbReference type="Rhea" id="RHEA:38663"/>
        <dbReference type="ChEBI" id="CHEBI:57262"/>
    </reaction>
</comment>
<evidence type="ECO:0000256" key="18">
    <source>
        <dbReference type="ARBA" id="ARBA00035895"/>
    </source>
</evidence>
<evidence type="ECO:0000256" key="19">
    <source>
        <dbReference type="ARBA" id="ARBA00044941"/>
    </source>
</evidence>
<comment type="catalytic activity">
    <reaction evidence="17">
        <text>K(+)(in) = K(+)(out)</text>
        <dbReference type="Rhea" id="RHEA:29463"/>
        <dbReference type="ChEBI" id="CHEBI:29103"/>
    </reaction>
</comment>
<evidence type="ECO:0000256" key="17">
    <source>
        <dbReference type="ARBA" id="ARBA00034430"/>
    </source>
</evidence>
<keyword evidence="7" id="KW-1000">Mitochondrion outer membrane</keyword>
<keyword evidence="6" id="KW-0547">Nucleotide-binding</keyword>
<feature type="region of interest" description="Disordered" evidence="21">
    <location>
        <begin position="185"/>
        <end position="261"/>
    </location>
</feature>
<dbReference type="CDD" id="cd07306">
    <property type="entry name" value="Porin3_VDAC"/>
    <property type="match status" value="1"/>
</dbReference>
<dbReference type="GO" id="GO:0046930">
    <property type="term" value="C:pore complex"/>
    <property type="evidence" value="ECO:0007669"/>
    <property type="project" value="UniProtKB-KW"/>
</dbReference>
<comment type="function">
    <text evidence="19">Catalyzes the scrambling of phospholipids across the outer mitochondrial membrane; the mechanism is unrelated to channel activity and is capable of translocating both anionic and zwitterionic phospholipids.</text>
</comment>
<comment type="catalytic activity">
    <reaction evidence="18">
        <text>a 1,2-diacyl-sn-glycero-3-phospho-(1D-myo-inositol)(in) = a 1,2-diacyl-sn-glycero-3-phospho-(1D-myo-inositol)(out)</text>
        <dbReference type="Rhea" id="RHEA:38691"/>
        <dbReference type="ChEBI" id="CHEBI:57880"/>
    </reaction>
</comment>
<evidence type="ECO:0000256" key="7">
    <source>
        <dbReference type="ARBA" id="ARBA00022787"/>
    </source>
</evidence>
<dbReference type="Pfam" id="PF01459">
    <property type="entry name" value="Porin_3"/>
    <property type="match status" value="1"/>
</dbReference>
<keyword evidence="12" id="KW-0496">Mitochondrion</keyword>
<reference evidence="23" key="1">
    <citation type="submission" date="2024-04" db="EMBL/GenBank/DDBJ databases">
        <title>Salinicola lusitanus LLJ914,a marine bacterium isolated from the Okinawa Trough.</title>
        <authorList>
            <person name="Li J."/>
        </authorList>
    </citation>
    <scope>NUCLEOTIDE SEQUENCE [LARGE SCALE GENOMIC DNA]</scope>
</reference>
<evidence type="ECO:0000256" key="21">
    <source>
        <dbReference type="SAM" id="MobiDB-lite"/>
    </source>
</evidence>
<keyword evidence="11" id="KW-0626">Porin</keyword>
<name>A0AAW0P1Z5_9GOBI</name>
<comment type="caution">
    <text evidence="22">The sequence shown here is derived from an EMBL/GenBank/DDBJ whole genome shotgun (WGS) entry which is preliminary data.</text>
</comment>